<dbReference type="SUPFAM" id="SSF54427">
    <property type="entry name" value="NTF2-like"/>
    <property type="match status" value="1"/>
</dbReference>
<evidence type="ECO:0000259" key="1">
    <source>
        <dbReference type="Pfam" id="PF12680"/>
    </source>
</evidence>
<comment type="caution">
    <text evidence="2">The sequence shown here is derived from an EMBL/GenBank/DDBJ whole genome shotgun (WGS) entry which is preliminary data.</text>
</comment>
<dbReference type="Proteomes" id="UP000559626">
    <property type="component" value="Unassembled WGS sequence"/>
</dbReference>
<dbReference type="InterPro" id="IPR032710">
    <property type="entry name" value="NTF2-like_dom_sf"/>
</dbReference>
<reference evidence="2 3" key="1">
    <citation type="submission" date="2020-04" db="EMBL/GenBank/DDBJ databases">
        <title>Hymenobacter polaris sp. nov., isolated from Arctic soil.</title>
        <authorList>
            <person name="Dahal R.H."/>
        </authorList>
    </citation>
    <scope>NUCLEOTIDE SEQUENCE [LARGE SCALE GENOMIC DNA]</scope>
    <source>
        <strain evidence="2 3">RP-2-7</strain>
    </source>
</reference>
<organism evidence="2 3">
    <name type="scientific">Hymenobacter polaris</name>
    <dbReference type="NCBI Taxonomy" id="2682546"/>
    <lineage>
        <taxon>Bacteria</taxon>
        <taxon>Pseudomonadati</taxon>
        <taxon>Bacteroidota</taxon>
        <taxon>Cytophagia</taxon>
        <taxon>Cytophagales</taxon>
        <taxon>Hymenobacteraceae</taxon>
        <taxon>Hymenobacter</taxon>
    </lineage>
</organism>
<sequence>MQNEAQLATWNAYQAAWAGSSAAEREQLLARSVADDATYADPTTECQGRTALMAHIEQSQQQRPGATFQNDKFLVHHDQALSWWTMRGVDGATLATGTSYARFGDDGRLTQMTGFFNSAPAGNQ</sequence>
<evidence type="ECO:0000313" key="3">
    <source>
        <dbReference type="Proteomes" id="UP000559626"/>
    </source>
</evidence>
<evidence type="ECO:0000313" key="2">
    <source>
        <dbReference type="EMBL" id="NML67988.1"/>
    </source>
</evidence>
<dbReference type="Gene3D" id="3.10.450.50">
    <property type="match status" value="1"/>
</dbReference>
<name>A0A7Y0AIG9_9BACT</name>
<proteinExistence type="predicted"/>
<feature type="domain" description="SnoaL-like" evidence="1">
    <location>
        <begin position="27"/>
        <end position="111"/>
    </location>
</feature>
<dbReference type="EMBL" id="JABBGH010000004">
    <property type="protein sequence ID" value="NML67988.1"/>
    <property type="molecule type" value="Genomic_DNA"/>
</dbReference>
<accession>A0A7Y0AIG9</accession>
<protein>
    <submittedName>
        <fullName evidence="2">Nuclear transport factor 2 family protein</fullName>
    </submittedName>
</protein>
<dbReference type="InterPro" id="IPR037401">
    <property type="entry name" value="SnoaL-like"/>
</dbReference>
<dbReference type="Pfam" id="PF12680">
    <property type="entry name" value="SnoaL_2"/>
    <property type="match status" value="1"/>
</dbReference>
<keyword evidence="3" id="KW-1185">Reference proteome</keyword>
<gene>
    <name evidence="2" type="ORF">HHL22_22540</name>
</gene>
<dbReference type="AlphaFoldDB" id="A0A7Y0AIG9"/>